<evidence type="ECO:0000313" key="7">
    <source>
        <dbReference type="Proteomes" id="UP000554520"/>
    </source>
</evidence>
<evidence type="ECO:0000313" key="6">
    <source>
        <dbReference type="EMBL" id="MBB3149520.1"/>
    </source>
</evidence>
<keyword evidence="3" id="KW-0804">Transcription</keyword>
<dbReference type="PROSITE" id="PS50949">
    <property type="entry name" value="HTH_GNTR"/>
    <property type="match status" value="1"/>
</dbReference>
<dbReference type="EMBL" id="JACHXN010000034">
    <property type="protein sequence ID" value="MBB3149520.1"/>
    <property type="molecule type" value="Genomic_DNA"/>
</dbReference>
<dbReference type="InterPro" id="IPR011711">
    <property type="entry name" value="GntR_C"/>
</dbReference>
<name>A0A839UKW9_9HYPH</name>
<dbReference type="RefSeq" id="WP_183665341.1">
    <property type="nucleotide sequence ID" value="NZ_JACHXN010000034.1"/>
</dbReference>
<evidence type="ECO:0000256" key="4">
    <source>
        <dbReference type="SAM" id="MobiDB-lite"/>
    </source>
</evidence>
<dbReference type="Gene3D" id="1.20.120.530">
    <property type="entry name" value="GntR ligand-binding domain-like"/>
    <property type="match status" value="1"/>
</dbReference>
<dbReference type="InterPro" id="IPR036390">
    <property type="entry name" value="WH_DNA-bd_sf"/>
</dbReference>
<evidence type="ECO:0000256" key="2">
    <source>
        <dbReference type="ARBA" id="ARBA00023125"/>
    </source>
</evidence>
<dbReference type="GO" id="GO:0003700">
    <property type="term" value="F:DNA-binding transcription factor activity"/>
    <property type="evidence" value="ECO:0007669"/>
    <property type="project" value="InterPro"/>
</dbReference>
<feature type="region of interest" description="Disordered" evidence="4">
    <location>
        <begin position="225"/>
        <end position="246"/>
    </location>
</feature>
<dbReference type="SMART" id="SM00345">
    <property type="entry name" value="HTH_GNTR"/>
    <property type="match status" value="1"/>
</dbReference>
<evidence type="ECO:0000256" key="1">
    <source>
        <dbReference type="ARBA" id="ARBA00023015"/>
    </source>
</evidence>
<dbReference type="Pfam" id="PF07729">
    <property type="entry name" value="FCD"/>
    <property type="match status" value="1"/>
</dbReference>
<protein>
    <submittedName>
        <fullName evidence="6">DNA-binding GntR family transcriptional regulator</fullName>
    </submittedName>
</protein>
<keyword evidence="1" id="KW-0805">Transcription regulation</keyword>
<evidence type="ECO:0000259" key="5">
    <source>
        <dbReference type="PROSITE" id="PS50949"/>
    </source>
</evidence>
<dbReference type="GO" id="GO:0003677">
    <property type="term" value="F:DNA binding"/>
    <property type="evidence" value="ECO:0007669"/>
    <property type="project" value="UniProtKB-KW"/>
</dbReference>
<accession>A0A839UKW9</accession>
<keyword evidence="2 6" id="KW-0238">DNA-binding</keyword>
<dbReference type="InterPro" id="IPR036388">
    <property type="entry name" value="WH-like_DNA-bd_sf"/>
</dbReference>
<evidence type="ECO:0000256" key="3">
    <source>
        <dbReference type="ARBA" id="ARBA00023163"/>
    </source>
</evidence>
<feature type="domain" description="HTH gntR-type" evidence="5">
    <location>
        <begin position="16"/>
        <end position="83"/>
    </location>
</feature>
<keyword evidence="7" id="KW-1185">Reference proteome</keyword>
<dbReference type="InterPro" id="IPR008920">
    <property type="entry name" value="TF_FadR/GntR_C"/>
</dbReference>
<dbReference type="Gene3D" id="1.10.10.10">
    <property type="entry name" value="Winged helix-like DNA-binding domain superfamily/Winged helix DNA-binding domain"/>
    <property type="match status" value="1"/>
</dbReference>
<dbReference type="SUPFAM" id="SSF48008">
    <property type="entry name" value="GntR ligand-binding domain-like"/>
    <property type="match status" value="1"/>
</dbReference>
<sequence length="246" mass="27803">MNGLGELGKGRKSIGVPNYQRVALAIRQAVVNGELDDGQRITTMELAEQYGLSLAPIREALLQLAAEGLIAIHPKRGAVVRAVTPEFLFDIYEVRLGLIPYLEGERAALATERDISRMVQAEKLYEQAVAEGNIEEIIEYNSVFHQAAKSIRVNFEADQILGRHHLLTQALRRRYGFSDLRKPRAIEEHNRLIDAYRRGSKTDARDVSRSHLQNAFEDLLSIMQTHQTPSKEPERISSSIGYREEQ</sequence>
<comment type="caution">
    <text evidence="6">The sequence shown here is derived from an EMBL/GenBank/DDBJ whole genome shotgun (WGS) entry which is preliminary data.</text>
</comment>
<dbReference type="AlphaFoldDB" id="A0A839UKW9"/>
<proteinExistence type="predicted"/>
<dbReference type="CDD" id="cd07377">
    <property type="entry name" value="WHTH_GntR"/>
    <property type="match status" value="1"/>
</dbReference>
<organism evidence="6 7">
    <name type="scientific">Phyllobacterium trifolii</name>
    <dbReference type="NCBI Taxonomy" id="300193"/>
    <lineage>
        <taxon>Bacteria</taxon>
        <taxon>Pseudomonadati</taxon>
        <taxon>Pseudomonadota</taxon>
        <taxon>Alphaproteobacteria</taxon>
        <taxon>Hyphomicrobiales</taxon>
        <taxon>Phyllobacteriaceae</taxon>
        <taxon>Phyllobacterium</taxon>
    </lineage>
</organism>
<dbReference type="PANTHER" id="PTHR43537">
    <property type="entry name" value="TRANSCRIPTIONAL REGULATOR, GNTR FAMILY"/>
    <property type="match status" value="1"/>
</dbReference>
<dbReference type="Proteomes" id="UP000554520">
    <property type="component" value="Unassembled WGS sequence"/>
</dbReference>
<dbReference type="SUPFAM" id="SSF46785">
    <property type="entry name" value="Winged helix' DNA-binding domain"/>
    <property type="match status" value="1"/>
</dbReference>
<reference evidence="6 7" key="1">
    <citation type="submission" date="2020-08" db="EMBL/GenBank/DDBJ databases">
        <title>Genomic Encyclopedia of Type Strains, Phase III (KMG-III): the genomes of soil and plant-associated and newly described type strains.</title>
        <authorList>
            <person name="Whitman W."/>
        </authorList>
    </citation>
    <scope>NUCLEOTIDE SEQUENCE [LARGE SCALE GENOMIC DNA]</scope>
    <source>
        <strain evidence="6 7">CECT 7015</strain>
    </source>
</reference>
<dbReference type="InterPro" id="IPR000524">
    <property type="entry name" value="Tscrpt_reg_HTH_GntR"/>
</dbReference>
<gene>
    <name evidence="6" type="ORF">FHS21_005974</name>
</gene>
<dbReference type="PANTHER" id="PTHR43537:SF5">
    <property type="entry name" value="UXU OPERON TRANSCRIPTIONAL REGULATOR"/>
    <property type="match status" value="1"/>
</dbReference>
<dbReference type="Pfam" id="PF00392">
    <property type="entry name" value="GntR"/>
    <property type="match status" value="1"/>
</dbReference>